<feature type="domain" description="Retrotransposon gag" evidence="2">
    <location>
        <begin position="34"/>
        <end position="117"/>
    </location>
</feature>
<evidence type="ECO:0000259" key="2">
    <source>
        <dbReference type="Pfam" id="PF03732"/>
    </source>
</evidence>
<dbReference type="Proteomes" id="UP000652761">
    <property type="component" value="Unassembled WGS sequence"/>
</dbReference>
<feature type="region of interest" description="Disordered" evidence="1">
    <location>
        <begin position="139"/>
        <end position="159"/>
    </location>
</feature>
<feature type="compositionally biased region" description="Low complexity" evidence="1">
    <location>
        <begin position="143"/>
        <end position="159"/>
    </location>
</feature>
<name>A0A843WVF9_COLES</name>
<organism evidence="3 4">
    <name type="scientific">Colocasia esculenta</name>
    <name type="common">Wild taro</name>
    <name type="synonym">Arum esculentum</name>
    <dbReference type="NCBI Taxonomy" id="4460"/>
    <lineage>
        <taxon>Eukaryota</taxon>
        <taxon>Viridiplantae</taxon>
        <taxon>Streptophyta</taxon>
        <taxon>Embryophyta</taxon>
        <taxon>Tracheophyta</taxon>
        <taxon>Spermatophyta</taxon>
        <taxon>Magnoliopsida</taxon>
        <taxon>Liliopsida</taxon>
        <taxon>Araceae</taxon>
        <taxon>Aroideae</taxon>
        <taxon>Colocasieae</taxon>
        <taxon>Colocasia</taxon>
    </lineage>
</organism>
<gene>
    <name evidence="3" type="ORF">Taro_042068</name>
</gene>
<sequence>MFHGEYGPDKAESWTHELERIFKTMECAEEDQVRLAVYQLKGAAQEWWRVQRQTHFQGQRLDQISWQLFSEVFHGEYFPDYARRERRDQFHELVQGDLTVSQYHQRFIARLRPDLRWGVMAHMCTTLGEAVAKATALDREAWQPQQQQQQHGEASSSSGSCLLAGVDGAVSRGVSPGLQSSQYSRVLSRGLFVSSRTRDRVVASNLSVRPSLFRQVLQAQRADAELADILRMPDVELSEDSEVSMICKLPSPVCSVSPISGRFSEEESPEPPTGLKATYPVSPSDWTVACESLAEPSWFVWAAEDSLEFYSAQASQSFFSLPRSLRPRNCESSQQWQGARRAEETGR</sequence>
<keyword evidence="4" id="KW-1185">Reference proteome</keyword>
<comment type="caution">
    <text evidence="3">The sequence shown here is derived from an EMBL/GenBank/DDBJ whole genome shotgun (WGS) entry which is preliminary data.</text>
</comment>
<dbReference type="AlphaFoldDB" id="A0A843WVF9"/>
<dbReference type="EMBL" id="NMUH01004313">
    <property type="protein sequence ID" value="MQM09201.1"/>
    <property type="molecule type" value="Genomic_DNA"/>
</dbReference>
<reference evidence="3" key="1">
    <citation type="submission" date="2017-07" db="EMBL/GenBank/DDBJ databases">
        <title>Taro Niue Genome Assembly and Annotation.</title>
        <authorList>
            <person name="Atibalentja N."/>
            <person name="Keating K."/>
            <person name="Fields C.J."/>
        </authorList>
    </citation>
    <scope>NUCLEOTIDE SEQUENCE</scope>
    <source>
        <strain evidence="3">Niue_2</strain>
        <tissue evidence="3">Leaf</tissue>
    </source>
</reference>
<evidence type="ECO:0000256" key="1">
    <source>
        <dbReference type="SAM" id="MobiDB-lite"/>
    </source>
</evidence>
<accession>A0A843WVF9</accession>
<protein>
    <recommendedName>
        <fullName evidence="2">Retrotransposon gag domain-containing protein</fullName>
    </recommendedName>
</protein>
<proteinExistence type="predicted"/>
<evidence type="ECO:0000313" key="4">
    <source>
        <dbReference type="Proteomes" id="UP000652761"/>
    </source>
</evidence>
<dbReference type="InterPro" id="IPR005162">
    <property type="entry name" value="Retrotrans_gag_dom"/>
</dbReference>
<evidence type="ECO:0000313" key="3">
    <source>
        <dbReference type="EMBL" id="MQM09201.1"/>
    </source>
</evidence>
<dbReference type="Pfam" id="PF03732">
    <property type="entry name" value="Retrotrans_gag"/>
    <property type="match status" value="1"/>
</dbReference>